<comment type="caution">
    <text evidence="1">The sequence shown here is derived from an EMBL/GenBank/DDBJ whole genome shotgun (WGS) entry which is preliminary data.</text>
</comment>
<evidence type="ECO:0000313" key="2">
    <source>
        <dbReference type="Proteomes" id="UP000460650"/>
    </source>
</evidence>
<dbReference type="EMBL" id="WBVY01000002">
    <property type="protein sequence ID" value="KAB2658510.1"/>
    <property type="molecule type" value="Genomic_DNA"/>
</dbReference>
<protein>
    <submittedName>
        <fullName evidence="1">Uncharacterized protein</fullName>
    </submittedName>
</protein>
<dbReference type="Proteomes" id="UP000460650">
    <property type="component" value="Unassembled WGS sequence"/>
</dbReference>
<sequence>MISGILWRLRSGMPWRSPGNWNKA</sequence>
<name>A0A7V8B3P0_9HYPH</name>
<accession>A0A7V8B3P0</accession>
<organism evidence="1 2">
    <name type="scientific">Brucella tritici</name>
    <dbReference type="NCBI Taxonomy" id="94626"/>
    <lineage>
        <taxon>Bacteria</taxon>
        <taxon>Pseudomonadati</taxon>
        <taxon>Pseudomonadota</taxon>
        <taxon>Alphaproteobacteria</taxon>
        <taxon>Hyphomicrobiales</taxon>
        <taxon>Brucellaceae</taxon>
        <taxon>Brucella/Ochrobactrum group</taxon>
        <taxon>Brucella</taxon>
    </lineage>
</organism>
<dbReference type="AlphaFoldDB" id="A0A7V8B3P0"/>
<evidence type="ECO:0000313" key="1">
    <source>
        <dbReference type="EMBL" id="KAB2658510.1"/>
    </source>
</evidence>
<proteinExistence type="predicted"/>
<reference evidence="1 2" key="1">
    <citation type="submission" date="2019-09" db="EMBL/GenBank/DDBJ databases">
        <title>Taxonomic organization of the family Brucellaceae based on a phylogenomic approach.</title>
        <authorList>
            <person name="Leclercq S."/>
            <person name="Cloeckaert A."/>
            <person name="Zygmunt M.S."/>
        </authorList>
    </citation>
    <scope>NUCLEOTIDE SEQUENCE [LARGE SCALE GENOMIC DNA]</scope>
    <source>
        <strain evidence="1 2">TA93</strain>
    </source>
</reference>
<gene>
    <name evidence="1" type="ORF">F9K94_08345</name>
</gene>